<sequence>MAPKQGFYSCHCAHKYYGDLTLIGLSIHANRWRSCFFFASTPDVKLKIGNYPSVYVCFKVQCKVVSAYEGKRKEGAADVRLVYGSTCSAIPGLFNWSKHNYETSVECINRNGDYLRRFDIAIPPERTYHEC</sequence>
<reference evidence="1 2" key="1">
    <citation type="submission" date="2015-01" db="EMBL/GenBank/DDBJ databases">
        <title>Evolution of Trichinella species and genotypes.</title>
        <authorList>
            <person name="Korhonen P.K."/>
            <person name="Edoardo P."/>
            <person name="Giuseppe L.R."/>
            <person name="Gasser R.B."/>
        </authorList>
    </citation>
    <scope>NUCLEOTIDE SEQUENCE [LARGE SCALE GENOMIC DNA]</scope>
    <source>
        <strain evidence="1">ISS470</strain>
    </source>
</reference>
<proteinExistence type="predicted"/>
<dbReference type="AlphaFoldDB" id="A0A0V1FJ61"/>
<evidence type="ECO:0000313" key="2">
    <source>
        <dbReference type="Proteomes" id="UP000054995"/>
    </source>
</evidence>
<gene>
    <name evidence="1" type="ORF">T4D_14474</name>
</gene>
<organism evidence="1 2">
    <name type="scientific">Trichinella pseudospiralis</name>
    <name type="common">Parasitic roundworm</name>
    <dbReference type="NCBI Taxonomy" id="6337"/>
    <lineage>
        <taxon>Eukaryota</taxon>
        <taxon>Metazoa</taxon>
        <taxon>Ecdysozoa</taxon>
        <taxon>Nematoda</taxon>
        <taxon>Enoplea</taxon>
        <taxon>Dorylaimia</taxon>
        <taxon>Trichinellida</taxon>
        <taxon>Trichinellidae</taxon>
        <taxon>Trichinella</taxon>
    </lineage>
</organism>
<evidence type="ECO:0000313" key="1">
    <source>
        <dbReference type="EMBL" id="KRY86014.1"/>
    </source>
</evidence>
<dbReference type="Proteomes" id="UP000054995">
    <property type="component" value="Unassembled WGS sequence"/>
</dbReference>
<keyword evidence="2" id="KW-1185">Reference proteome</keyword>
<protein>
    <submittedName>
        <fullName evidence="1">Uncharacterized protein</fullName>
    </submittedName>
</protein>
<comment type="caution">
    <text evidence="1">The sequence shown here is derived from an EMBL/GenBank/DDBJ whole genome shotgun (WGS) entry which is preliminary data.</text>
</comment>
<dbReference type="EMBL" id="JYDT01000079">
    <property type="protein sequence ID" value="KRY86014.1"/>
    <property type="molecule type" value="Genomic_DNA"/>
</dbReference>
<accession>A0A0V1FJ61</accession>
<name>A0A0V1FJ61_TRIPS</name>